<reference evidence="2 3" key="1">
    <citation type="submission" date="2019-12" db="EMBL/GenBank/DDBJ databases">
        <title>Auraticoccus cholistani sp. nov., an actinomycete isolated from soil of Cholistan desert.</title>
        <authorList>
            <person name="Cheema M.T."/>
        </authorList>
    </citation>
    <scope>NUCLEOTIDE SEQUENCE [LARGE SCALE GENOMIC DNA]</scope>
    <source>
        <strain evidence="2 3">F435</strain>
    </source>
</reference>
<comment type="caution">
    <text evidence="2">The sequence shown here is derived from an EMBL/GenBank/DDBJ whole genome shotgun (WGS) entry which is preliminary data.</text>
</comment>
<dbReference type="InterPro" id="IPR017853">
    <property type="entry name" value="GH"/>
</dbReference>
<keyword evidence="3" id="KW-1185">Reference proteome</keyword>
<organism evidence="2 3">
    <name type="scientific">Auraticoccus cholistanensis</name>
    <dbReference type="NCBI Taxonomy" id="2656650"/>
    <lineage>
        <taxon>Bacteria</taxon>
        <taxon>Bacillati</taxon>
        <taxon>Actinomycetota</taxon>
        <taxon>Actinomycetes</taxon>
        <taxon>Propionibacteriales</taxon>
        <taxon>Propionibacteriaceae</taxon>
        <taxon>Auraticoccus</taxon>
    </lineage>
</organism>
<protein>
    <recommendedName>
        <fullName evidence="1">DUF5605 domain-containing protein</fullName>
    </recommendedName>
</protein>
<feature type="domain" description="DUF5605" evidence="1">
    <location>
        <begin position="382"/>
        <end position="446"/>
    </location>
</feature>
<dbReference type="Proteomes" id="UP000435304">
    <property type="component" value="Unassembled WGS sequence"/>
</dbReference>
<dbReference type="RefSeq" id="WP_156609059.1">
    <property type="nucleotide sequence ID" value="NZ_WPCU01000005.1"/>
</dbReference>
<gene>
    <name evidence="2" type="ORF">GC722_06050</name>
</gene>
<dbReference type="AlphaFoldDB" id="A0A6A9USJ7"/>
<dbReference type="InterPro" id="IPR041239">
    <property type="entry name" value="DUF5605"/>
</dbReference>
<sequence>MSREQTPVAASATGEAVGVARWGVLELDVTGTAAAAVTFHHADREAVAGPVDVGGRRLVRFSPDLPGRWSYSVTDAGGAVLDEGSRECLPARPGDHGPVRVHGTRFVHADGTRHHSIGTTALWWHHQDEVERAATLATLVASPFDTVRMSVLPEGATSWTDEEGLAVVEAAVAELAQLGLQAELVLFATEGALRPGQPGWQQHLQQVVGRLAAASNVTWCLALDADRSGLPAQVWDETLRVLAELDHGRRLRTVHAGPGFDFGHRLITHSSVRDDMRWEAQDLVRAFAKPAVLDVGSEGDVPVPGGGLTAQEMVSLMWWGVCRGAYSWHAEEFVDGPWSRYGGKLDGDAAPRLAFLRQVLAAAPAELARNPVERHTFTLEAPGEYYLQYHGLHRYSTHRFSLPEDVRFGVEVVDTWEMTVDRLAGTFSGDIVLDLPRKPYVAVRITRC</sequence>
<proteinExistence type="predicted"/>
<evidence type="ECO:0000313" key="3">
    <source>
        <dbReference type="Proteomes" id="UP000435304"/>
    </source>
</evidence>
<dbReference type="EMBL" id="WPCU01000005">
    <property type="protein sequence ID" value="MVA75588.1"/>
    <property type="molecule type" value="Genomic_DNA"/>
</dbReference>
<dbReference type="Gene3D" id="2.60.40.3950">
    <property type="match status" value="1"/>
</dbReference>
<dbReference type="Pfam" id="PF18310">
    <property type="entry name" value="DUF5605"/>
    <property type="match status" value="1"/>
</dbReference>
<dbReference type="Gene3D" id="3.20.20.80">
    <property type="entry name" value="Glycosidases"/>
    <property type="match status" value="1"/>
</dbReference>
<dbReference type="SUPFAM" id="SSF51445">
    <property type="entry name" value="(Trans)glycosidases"/>
    <property type="match status" value="1"/>
</dbReference>
<name>A0A6A9USJ7_9ACTN</name>
<accession>A0A6A9USJ7</accession>
<evidence type="ECO:0000259" key="1">
    <source>
        <dbReference type="Pfam" id="PF18310"/>
    </source>
</evidence>
<evidence type="ECO:0000313" key="2">
    <source>
        <dbReference type="EMBL" id="MVA75588.1"/>
    </source>
</evidence>